<dbReference type="SUPFAM" id="SSF58069">
    <property type="entry name" value="Virus ectodomain"/>
    <property type="match status" value="1"/>
</dbReference>
<evidence type="ECO:0000256" key="3">
    <source>
        <dbReference type="ARBA" id="ARBA00004563"/>
    </source>
</evidence>
<keyword evidence="17" id="KW-1185">Reference proteome</keyword>
<dbReference type="PANTHER" id="PTHR10424:SF81">
    <property type="entry name" value="ERVV2 PROTEIN"/>
    <property type="match status" value="1"/>
</dbReference>
<keyword evidence="5" id="KW-0945">Host-virus interaction</keyword>
<name>A0A803U100_ANOCA</name>
<protein>
    <recommendedName>
        <fullName evidence="18">Envelope glycoprotein</fullName>
    </recommendedName>
</protein>
<evidence type="ECO:0008006" key="18">
    <source>
        <dbReference type="Google" id="ProtNLM"/>
    </source>
</evidence>
<evidence type="ECO:0000256" key="13">
    <source>
        <dbReference type="ARBA" id="ARBA00023288"/>
    </source>
</evidence>
<dbReference type="Pfam" id="PF00429">
    <property type="entry name" value="TLV_coat"/>
    <property type="match status" value="1"/>
</dbReference>
<evidence type="ECO:0000256" key="5">
    <source>
        <dbReference type="ARBA" id="ARBA00022581"/>
    </source>
</evidence>
<evidence type="ECO:0000256" key="4">
    <source>
        <dbReference type="ARBA" id="ARBA00022511"/>
    </source>
</evidence>
<evidence type="ECO:0000256" key="1">
    <source>
        <dbReference type="ARBA" id="ARBA00004402"/>
    </source>
</evidence>
<feature type="region of interest" description="Disordered" evidence="14">
    <location>
        <begin position="1"/>
        <end position="22"/>
    </location>
</feature>
<evidence type="ECO:0000256" key="2">
    <source>
        <dbReference type="ARBA" id="ARBA00004531"/>
    </source>
</evidence>
<accession>A0A803U100</accession>
<organism evidence="16 17">
    <name type="scientific">Anolis carolinensis</name>
    <name type="common">Green anole</name>
    <name type="synonym">American chameleon</name>
    <dbReference type="NCBI Taxonomy" id="28377"/>
    <lineage>
        <taxon>Eukaryota</taxon>
        <taxon>Metazoa</taxon>
        <taxon>Chordata</taxon>
        <taxon>Craniata</taxon>
        <taxon>Vertebrata</taxon>
        <taxon>Euteleostomi</taxon>
        <taxon>Lepidosauria</taxon>
        <taxon>Squamata</taxon>
        <taxon>Bifurcata</taxon>
        <taxon>Unidentata</taxon>
        <taxon>Episquamata</taxon>
        <taxon>Toxicofera</taxon>
        <taxon>Iguania</taxon>
        <taxon>Dactyloidae</taxon>
        <taxon>Anolis</taxon>
    </lineage>
</organism>
<keyword evidence="7" id="KW-1043">Host membrane</keyword>
<comment type="subcellular location">
    <subcellularLocation>
        <location evidence="1">Host cell membrane</location>
        <topology evidence="1">Single-pass type I membrane protein</topology>
    </subcellularLocation>
    <subcellularLocation>
        <location evidence="2">Host endomembrane system</location>
        <topology evidence="2">Peripheral membrane protein</topology>
    </subcellularLocation>
    <subcellularLocation>
        <location evidence="3">Virion membrane</location>
        <topology evidence="3">Single-pass type I membrane protein</topology>
    </subcellularLocation>
</comment>
<dbReference type="InParanoid" id="A0A803U100"/>
<reference evidence="16" key="3">
    <citation type="submission" date="2025-09" db="UniProtKB">
        <authorList>
            <consortium name="Ensembl"/>
        </authorList>
    </citation>
    <scope>IDENTIFICATION</scope>
</reference>
<keyword evidence="11" id="KW-1015">Disulfide bond</keyword>
<feature type="transmembrane region" description="Helical" evidence="15">
    <location>
        <begin position="464"/>
        <end position="486"/>
    </location>
</feature>
<evidence type="ECO:0000256" key="8">
    <source>
        <dbReference type="ARBA" id="ARBA00022989"/>
    </source>
</evidence>
<keyword evidence="12" id="KW-0325">Glycoprotein</keyword>
<keyword evidence="9 15" id="KW-0472">Membrane</keyword>
<keyword evidence="13" id="KW-0449">Lipoprotein</keyword>
<evidence type="ECO:0000256" key="15">
    <source>
        <dbReference type="SAM" id="Phobius"/>
    </source>
</evidence>
<evidence type="ECO:0000256" key="9">
    <source>
        <dbReference type="ARBA" id="ARBA00023136"/>
    </source>
</evidence>
<evidence type="ECO:0000313" key="17">
    <source>
        <dbReference type="Proteomes" id="UP000001646"/>
    </source>
</evidence>
<dbReference type="GeneTree" id="ENSGT00960000187250"/>
<dbReference type="AlphaFoldDB" id="A0A803U100"/>
<evidence type="ECO:0000256" key="10">
    <source>
        <dbReference type="ARBA" id="ARBA00023139"/>
    </source>
</evidence>
<keyword evidence="8 15" id="KW-1133">Transmembrane helix</keyword>
<reference evidence="16" key="2">
    <citation type="submission" date="2025-08" db="UniProtKB">
        <authorList>
            <consortium name="Ensembl"/>
        </authorList>
    </citation>
    <scope>IDENTIFICATION</scope>
</reference>
<dbReference type="PANTHER" id="PTHR10424">
    <property type="entry name" value="VIRAL ENVELOPE PROTEIN"/>
    <property type="match status" value="1"/>
</dbReference>
<reference evidence="16 17" key="1">
    <citation type="submission" date="2009-12" db="EMBL/GenBank/DDBJ databases">
        <title>The Genome Sequence of Anolis carolinensis (Green Anole Lizard).</title>
        <authorList>
            <consortium name="The Genome Sequencing Platform"/>
            <person name="Di Palma F."/>
            <person name="Alfoldi J."/>
            <person name="Heiman D."/>
            <person name="Young S."/>
            <person name="Grabherr M."/>
            <person name="Johnson J."/>
            <person name="Lander E.S."/>
            <person name="Lindblad-Toh K."/>
        </authorList>
    </citation>
    <scope>NUCLEOTIDE SEQUENCE [LARGE SCALE GENOMIC DNA]</scope>
    <source>
        <strain evidence="16 17">JBL SC #1</strain>
    </source>
</reference>
<keyword evidence="6 15" id="KW-0812">Transmembrane</keyword>
<sequence>MKLIPSGATERRWSSMSQHGPTKALSGRWWLDILRGKSGRQVMRRGGKRTVFGILFVLSFILSFGKRAHGNWIKEHANYMFEQHGKEVALIYEHPLTVGDFSFLPDLIDEPQIVLEGLSKAQEGPPTVFSSIPQKINKTRFRRFRYHTSTRGLCFCCGGSGIWNSEWKHWGTRQAFFSRLGNYSHCRDRFYLHGRFNTSYVSRLNLTATEWASMYPDYPTFSVNDSIEGLKSYMNILQQLTQLSLGKSLCPLWQIRDPNLWFFFDKWATNYHPGNYQCVGVGYLTFPVQVLHKRHQRLKRDIVQTGPLGPECSDEVIINKALSGSEASRVGGGLITGLLTLGAYPGIVAQANRRSVLGLTCRLEKSINATGKIFREIQSEVEEISQMALQHKLALDYLLAARGGLCAMVRGRCVVKFHNLNSTIEDDIESLQKLIYNNVQEIEGWSPFSWVTSWLPSIEWLKNILLVGILGLFIVLIVMCCTPIMMQMCTRCVTQSLPEKKDSHTPSQAGLDGTINALLQLLYMRFAKRKWGSEAGG</sequence>
<evidence type="ECO:0000256" key="11">
    <source>
        <dbReference type="ARBA" id="ARBA00023157"/>
    </source>
</evidence>
<dbReference type="Ensembl" id="ENSACAT00000052637.1">
    <property type="protein sequence ID" value="ENSACAP00000041140.1"/>
    <property type="gene ID" value="ENSACAG00000044460.1"/>
</dbReference>
<evidence type="ECO:0000256" key="7">
    <source>
        <dbReference type="ARBA" id="ARBA00022870"/>
    </source>
</evidence>
<evidence type="ECO:0000256" key="12">
    <source>
        <dbReference type="ARBA" id="ARBA00023180"/>
    </source>
</evidence>
<evidence type="ECO:0000256" key="6">
    <source>
        <dbReference type="ARBA" id="ARBA00022692"/>
    </source>
</evidence>
<dbReference type="InterPro" id="IPR018154">
    <property type="entry name" value="TLV/ENV_coat_polyprotein"/>
</dbReference>
<proteinExistence type="predicted"/>
<evidence type="ECO:0000256" key="14">
    <source>
        <dbReference type="SAM" id="MobiDB-lite"/>
    </source>
</evidence>
<keyword evidence="10" id="KW-0564">Palmitate</keyword>
<dbReference type="Gene3D" id="1.10.287.210">
    <property type="match status" value="1"/>
</dbReference>
<evidence type="ECO:0000313" key="16">
    <source>
        <dbReference type="Ensembl" id="ENSACAP00000041140.1"/>
    </source>
</evidence>
<dbReference type="Proteomes" id="UP000001646">
    <property type="component" value="Chromosome 1"/>
</dbReference>
<keyword evidence="4" id="KW-1032">Host cell membrane</keyword>